<evidence type="ECO:0000313" key="2">
    <source>
        <dbReference type="EMBL" id="GEQ85058.1"/>
    </source>
</evidence>
<sequence>MHLYLRFLTLIFTFFITFCTFAQGEANIWYFGENAGLDFNSGTPVPLLDGELFTQEGCSTISNANGQLLFYTDGITVWDKQHNIMPNGNGLLGNPSSTQSGIIVPKPGFSNIYYIFSVDFQANINGLTYSEVDLSLNGGNGDVTSIKNVSLSSPTTEKITAIEHDNGTDYWVVAHEWESNNFISYEVTAAGVNTTPVVSAVGEYHGEGNGSDGNNAIGYMKISPDGERLALAQSYTDSFVEIFDFNSLNGSVSNPIFIQGIFYENGEGAYGLEFSPNNELLYISDVDGSISKIHQLNITLNNATDIINSDTILYDGGNFIGGIQLAIDGRIYLTNALSPFLDVIENPNEIGTAAGYVSQGLSLNGRNAVYGLPPFIQSFFNVGFEVDNTCFGNETLFTLDSNEEITSILWDFGDGTTSTVESPTHTYTAVGTYIVNVTVDTIDNTRTLTQEVTIYKVPLAANVEDFVLCDESDSGFMAEFDLDTKIIEVLNGQSDIEFDVAFYENLMNAENDTNRLPLLYTNTSNNQEIFARIYNAGNSDCDAINSFFLIVEAAAIANPVDDVVLCEGGNTNGRGIIDLNQFNSVTLLQQSPDDFSVTYHSSQEDADNADGALSPLYQISSNSQELFIRVENNNNIVCYDTTSFLITIDGIIIANRPETLYLCDDPSKDRVETFNLTTQNEFIINDQTGNYTISYFKNQLDASNGTNPINSSYTNTSNPETIFARIQDSANAFCYDTTSFSIRVLQSPDIVLQETGFLCTDETLTLNAEIGYDEYLWSTGETTSSIVVDAPGTYSVLVTDNIVSSPFTSCSATKTITVIESNEAQILSIDIEDWSANDNTIIVNVTGIGDYEYSLNGVQYQDSHIFTNVANGNYTVFVRDKNTCGIVNEDVLLLFYPVYFTPNNDGYHDKWQLFNAGLDGSLEIYIFDRYGKLLIIMTPDSEGWDGTFKNKKMPSSDYWFKVVRPSIGVIYHGHFSLKR</sequence>
<dbReference type="SMART" id="SM00089">
    <property type="entry name" value="PKD"/>
    <property type="match status" value="1"/>
</dbReference>
<dbReference type="NCBIfam" id="TIGR04131">
    <property type="entry name" value="Bac_Flav_CTERM"/>
    <property type="match status" value="1"/>
</dbReference>
<dbReference type="AlphaFoldDB" id="A0A5J4FV36"/>
<dbReference type="CDD" id="cd00146">
    <property type="entry name" value="PKD"/>
    <property type="match status" value="1"/>
</dbReference>
<dbReference type="SUPFAM" id="SSF82171">
    <property type="entry name" value="DPP6 N-terminal domain-like"/>
    <property type="match status" value="1"/>
</dbReference>
<comment type="caution">
    <text evidence="2">The sequence shown here is derived from an EMBL/GenBank/DDBJ whole genome shotgun (WGS) entry which is preliminary data.</text>
</comment>
<evidence type="ECO:0000313" key="3">
    <source>
        <dbReference type="Proteomes" id="UP000326994"/>
    </source>
</evidence>
<dbReference type="InterPro" id="IPR022409">
    <property type="entry name" value="PKD/Chitinase_dom"/>
</dbReference>
<evidence type="ECO:0000259" key="1">
    <source>
        <dbReference type="PROSITE" id="PS50093"/>
    </source>
</evidence>
<dbReference type="Pfam" id="PF18911">
    <property type="entry name" value="PKD_4"/>
    <property type="match status" value="1"/>
</dbReference>
<feature type="domain" description="PKD" evidence="1">
    <location>
        <begin position="401"/>
        <end position="454"/>
    </location>
</feature>
<dbReference type="InterPro" id="IPR013783">
    <property type="entry name" value="Ig-like_fold"/>
</dbReference>
<dbReference type="RefSeq" id="WP_151892994.1">
    <property type="nucleotide sequence ID" value="NZ_BKCF01000001.1"/>
</dbReference>
<dbReference type="Gene3D" id="2.60.40.10">
    <property type="entry name" value="Immunoglobulins"/>
    <property type="match status" value="1"/>
</dbReference>
<dbReference type="InterPro" id="IPR000601">
    <property type="entry name" value="PKD_dom"/>
</dbReference>
<gene>
    <name evidence="2" type="ORF">ULMS_05660</name>
</gene>
<keyword evidence="3" id="KW-1185">Reference proteome</keyword>
<proteinExistence type="predicted"/>
<protein>
    <recommendedName>
        <fullName evidence="1">PKD domain-containing protein</fullName>
    </recommendedName>
</protein>
<organism evidence="2 3">
    <name type="scientific">Patiriisocius marinistellae</name>
    <dbReference type="NCBI Taxonomy" id="2494560"/>
    <lineage>
        <taxon>Bacteria</taxon>
        <taxon>Pseudomonadati</taxon>
        <taxon>Bacteroidota</taxon>
        <taxon>Flavobacteriia</taxon>
        <taxon>Flavobacteriales</taxon>
        <taxon>Flavobacteriaceae</taxon>
        <taxon>Patiriisocius</taxon>
    </lineage>
</organism>
<name>A0A5J4FV36_9FLAO</name>
<accession>A0A5J4FV36</accession>
<dbReference type="EMBL" id="BKCF01000001">
    <property type="protein sequence ID" value="GEQ85058.1"/>
    <property type="molecule type" value="Genomic_DNA"/>
</dbReference>
<dbReference type="InterPro" id="IPR026341">
    <property type="entry name" value="T9SS_type_B"/>
</dbReference>
<dbReference type="OrthoDB" id="9765926at2"/>
<reference evidence="2 3" key="1">
    <citation type="submission" date="2019-08" db="EMBL/GenBank/DDBJ databases">
        <title>Ulvibacter marinistellae sp. nov., isolated from a starfish, Patiria pectinifera.</title>
        <authorList>
            <person name="Kawano K."/>
            <person name="Ushijima N."/>
            <person name="Kihara M."/>
            <person name="Itoh H."/>
        </authorList>
    </citation>
    <scope>NUCLEOTIDE SEQUENCE [LARGE SCALE GENOMIC DNA]</scope>
    <source>
        <strain evidence="2 3">KK4</strain>
    </source>
</reference>
<dbReference type="SUPFAM" id="SSF49299">
    <property type="entry name" value="PKD domain"/>
    <property type="match status" value="1"/>
</dbReference>
<dbReference type="Pfam" id="PF13585">
    <property type="entry name" value="CHU_C"/>
    <property type="match status" value="1"/>
</dbReference>
<dbReference type="Proteomes" id="UP000326994">
    <property type="component" value="Unassembled WGS sequence"/>
</dbReference>
<dbReference type="InterPro" id="IPR035986">
    <property type="entry name" value="PKD_dom_sf"/>
</dbReference>
<dbReference type="PROSITE" id="PS50093">
    <property type="entry name" value="PKD"/>
    <property type="match status" value="1"/>
</dbReference>